<name>A0ABS6VUM7_9GAMM</name>
<dbReference type="Pfam" id="PF08668">
    <property type="entry name" value="HDOD"/>
    <property type="match status" value="1"/>
</dbReference>
<sequence length="289" mass="32049">MPLASPSPASTPKAQLLKLVTDSLRAGTLELPSLPDIAIDVRVAISQSDLEIDDLVKLIQQDPGLSAYLLKISHSVHYSRGNPVRNLNAAIRRLGFNAARDLTASYALKALFLIQDATVKASMREIWRRSVYTASLAHVMARHCGFDPDRALLAGLIQDIGALPLLANLKDFPSLTSEPSAIKELLNEFTGKISGLILHNWHFDEELILVGLNRENWMRDKNPTADLADLILIARYHTYLDERSHGKLPQLSRLPAFKKLHLQEMGPEQGLAFLSEAKQEISELRSALL</sequence>
<reference evidence="2" key="1">
    <citation type="submission" date="2021-07" db="EMBL/GenBank/DDBJ databases">
        <title>Zhongshania sp. CAU 1632 isolated from seawater.</title>
        <authorList>
            <person name="Kim W."/>
        </authorList>
    </citation>
    <scope>NUCLEOTIDE SEQUENCE</scope>
    <source>
        <strain evidence="2">CAU 1632</strain>
    </source>
</reference>
<evidence type="ECO:0000313" key="3">
    <source>
        <dbReference type="Proteomes" id="UP001166291"/>
    </source>
</evidence>
<gene>
    <name evidence="2" type="ORF">KXJ70_11435</name>
</gene>
<comment type="caution">
    <text evidence="2">The sequence shown here is derived from an EMBL/GenBank/DDBJ whole genome shotgun (WGS) entry which is preliminary data.</text>
</comment>
<dbReference type="InterPro" id="IPR052340">
    <property type="entry name" value="RNase_Y/CdgJ"/>
</dbReference>
<keyword evidence="3" id="KW-1185">Reference proteome</keyword>
<dbReference type="RefSeq" id="WP_219043628.1">
    <property type="nucleotide sequence ID" value="NZ_JAHWDQ010000002.1"/>
</dbReference>
<dbReference type="PANTHER" id="PTHR33525:SF3">
    <property type="entry name" value="RIBONUCLEASE Y"/>
    <property type="match status" value="1"/>
</dbReference>
<feature type="domain" description="HDOD" evidence="1">
    <location>
        <begin position="31"/>
        <end position="217"/>
    </location>
</feature>
<evidence type="ECO:0000313" key="2">
    <source>
        <dbReference type="EMBL" id="MBW2941396.1"/>
    </source>
</evidence>
<organism evidence="2 3">
    <name type="scientific">Zhongshania aquimaris</name>
    <dbReference type="NCBI Taxonomy" id="2857107"/>
    <lineage>
        <taxon>Bacteria</taxon>
        <taxon>Pseudomonadati</taxon>
        <taxon>Pseudomonadota</taxon>
        <taxon>Gammaproteobacteria</taxon>
        <taxon>Cellvibrionales</taxon>
        <taxon>Spongiibacteraceae</taxon>
        <taxon>Zhongshania</taxon>
    </lineage>
</organism>
<protein>
    <submittedName>
        <fullName evidence="2">HDOD domain-containing protein</fullName>
    </submittedName>
</protein>
<dbReference type="PANTHER" id="PTHR33525">
    <property type="match status" value="1"/>
</dbReference>
<dbReference type="PROSITE" id="PS51833">
    <property type="entry name" value="HDOD"/>
    <property type="match status" value="1"/>
</dbReference>
<evidence type="ECO:0000259" key="1">
    <source>
        <dbReference type="PROSITE" id="PS51833"/>
    </source>
</evidence>
<dbReference type="InterPro" id="IPR013976">
    <property type="entry name" value="HDOD"/>
</dbReference>
<proteinExistence type="predicted"/>
<dbReference type="Proteomes" id="UP001166291">
    <property type="component" value="Unassembled WGS sequence"/>
</dbReference>
<accession>A0ABS6VUM7</accession>
<dbReference type="EMBL" id="JAHWDQ010000002">
    <property type="protein sequence ID" value="MBW2941396.1"/>
    <property type="molecule type" value="Genomic_DNA"/>
</dbReference>